<sequence length="159" mass="17010">MSRLALSLVLALVGVVSLGLKVQADGRANDALMYPGDDDIVALLENNHFAVQMAPPNTDPQWITGTRDGCRIQIANVSPQGWHRNIVSWASKDRTLVYSASGALAAQQPLIGPLTQHYLNRLKRYAGLDAPAVRVRAVLMDQACGSQPIPDAELAALSG</sequence>
<evidence type="ECO:0000313" key="1">
    <source>
        <dbReference type="EMBL" id="RFC67957.1"/>
    </source>
</evidence>
<proteinExistence type="predicted"/>
<comment type="caution">
    <text evidence="1">The sequence shown here is derived from an EMBL/GenBank/DDBJ whole genome shotgun (WGS) entry which is preliminary data.</text>
</comment>
<reference evidence="2" key="1">
    <citation type="submission" date="2018-08" db="EMBL/GenBank/DDBJ databases">
        <authorList>
            <person name="Im W.T."/>
        </authorList>
    </citation>
    <scope>NUCLEOTIDE SEQUENCE [LARGE SCALE GENOMIC DNA]</scope>
    <source>
        <strain evidence="2">LA-28</strain>
    </source>
</reference>
<dbReference type="EMBL" id="QURN01000006">
    <property type="protein sequence ID" value="RFC67957.1"/>
    <property type="molecule type" value="Genomic_DNA"/>
</dbReference>
<organism evidence="1 2">
    <name type="scientific">Mesorhizobium denitrificans</name>
    <dbReference type="NCBI Taxonomy" id="2294114"/>
    <lineage>
        <taxon>Bacteria</taxon>
        <taxon>Pseudomonadati</taxon>
        <taxon>Pseudomonadota</taxon>
        <taxon>Alphaproteobacteria</taxon>
        <taxon>Hyphomicrobiales</taxon>
        <taxon>Phyllobacteriaceae</taxon>
        <taxon>Mesorhizobium</taxon>
    </lineage>
</organism>
<dbReference type="Proteomes" id="UP000262379">
    <property type="component" value="Unassembled WGS sequence"/>
</dbReference>
<name>A0A371XFE5_9HYPH</name>
<gene>
    <name evidence="1" type="ORF">DY251_10320</name>
</gene>
<dbReference type="AlphaFoldDB" id="A0A371XFE5"/>
<dbReference type="RefSeq" id="WP_116623793.1">
    <property type="nucleotide sequence ID" value="NZ_QURN01000006.1"/>
</dbReference>
<accession>A0A371XFE5</accession>
<protein>
    <submittedName>
        <fullName evidence="1">Uncharacterized protein</fullName>
    </submittedName>
</protein>
<keyword evidence="2" id="KW-1185">Reference proteome</keyword>
<evidence type="ECO:0000313" key="2">
    <source>
        <dbReference type="Proteomes" id="UP000262379"/>
    </source>
</evidence>